<dbReference type="InterPro" id="IPR036388">
    <property type="entry name" value="WH-like_DNA-bd_sf"/>
</dbReference>
<evidence type="ECO:0000313" key="12">
    <source>
        <dbReference type="Proteomes" id="UP000199652"/>
    </source>
</evidence>
<reference evidence="12" key="1">
    <citation type="submission" date="2016-10" db="EMBL/GenBank/DDBJ databases">
        <authorList>
            <person name="Varghese N."/>
            <person name="Submissions S."/>
        </authorList>
    </citation>
    <scope>NUCLEOTIDE SEQUENCE [LARGE SCALE GENOMIC DNA]</scope>
    <source>
        <strain evidence="12">VPI 5359</strain>
    </source>
</reference>
<feature type="domain" description="Arginine repressor DNA-binding" evidence="9">
    <location>
        <begin position="2"/>
        <end position="64"/>
    </location>
</feature>
<dbReference type="Gene3D" id="3.30.1360.40">
    <property type="match status" value="1"/>
</dbReference>
<dbReference type="Pfam" id="PF01316">
    <property type="entry name" value="Arg_repressor"/>
    <property type="match status" value="1"/>
</dbReference>
<comment type="similarity">
    <text evidence="2 7">Belongs to the ArgR family.</text>
</comment>
<keyword evidence="3 7" id="KW-0963">Cytoplasm</keyword>
<dbReference type="SUPFAM" id="SSF46785">
    <property type="entry name" value="Winged helix' DNA-binding domain"/>
    <property type="match status" value="1"/>
</dbReference>
<comment type="pathway">
    <text evidence="7">Amino-acid biosynthesis; L-arginine biosynthesis [regulation].</text>
</comment>
<dbReference type="Gene3D" id="1.10.10.10">
    <property type="entry name" value="Winged helix-like DNA-binding domain superfamily/Winged helix DNA-binding domain"/>
    <property type="match status" value="1"/>
</dbReference>
<evidence type="ECO:0000259" key="9">
    <source>
        <dbReference type="Pfam" id="PF01316"/>
    </source>
</evidence>
<dbReference type="RefSeq" id="WP_090242738.1">
    <property type="nucleotide sequence ID" value="NZ_FNOU01000002.1"/>
</dbReference>
<evidence type="ECO:0000256" key="5">
    <source>
        <dbReference type="ARBA" id="ARBA00023125"/>
    </source>
</evidence>
<evidence type="ECO:0000256" key="8">
    <source>
        <dbReference type="NCBIfam" id="TIGR01529"/>
    </source>
</evidence>
<dbReference type="InterPro" id="IPR036251">
    <property type="entry name" value="Arg_repress_C_sf"/>
</dbReference>
<dbReference type="InterPro" id="IPR020899">
    <property type="entry name" value="Arg_repress_C"/>
</dbReference>
<keyword evidence="4 7" id="KW-0805">Transcription regulation</keyword>
<dbReference type="Proteomes" id="UP000199652">
    <property type="component" value="Unassembled WGS sequence"/>
</dbReference>
<dbReference type="GO" id="GO:0005737">
    <property type="term" value="C:cytoplasm"/>
    <property type="evidence" value="ECO:0007669"/>
    <property type="project" value="UniProtKB-SubCell"/>
</dbReference>
<dbReference type="GO" id="GO:0034618">
    <property type="term" value="F:arginine binding"/>
    <property type="evidence" value="ECO:0007669"/>
    <property type="project" value="InterPro"/>
</dbReference>
<dbReference type="GO" id="GO:0003700">
    <property type="term" value="F:DNA-binding transcription factor activity"/>
    <property type="evidence" value="ECO:0007669"/>
    <property type="project" value="UniProtKB-UniRule"/>
</dbReference>
<feature type="domain" description="Arginine repressor C-terminal" evidence="10">
    <location>
        <begin position="79"/>
        <end position="145"/>
    </location>
</feature>
<evidence type="ECO:0000313" key="11">
    <source>
        <dbReference type="EMBL" id="SDX40580.1"/>
    </source>
</evidence>
<dbReference type="InterPro" id="IPR001669">
    <property type="entry name" value="Arg_repress"/>
</dbReference>
<dbReference type="PRINTS" id="PR01467">
    <property type="entry name" value="ARGREPRESSOR"/>
</dbReference>
<evidence type="ECO:0000256" key="7">
    <source>
        <dbReference type="HAMAP-Rule" id="MF_00173"/>
    </source>
</evidence>
<dbReference type="HAMAP" id="MF_00173">
    <property type="entry name" value="Arg_repressor"/>
    <property type="match status" value="1"/>
</dbReference>
<keyword evidence="7" id="KW-0055">Arginine biosynthesis</keyword>
<keyword evidence="6 7" id="KW-0804">Transcription</keyword>
<dbReference type="GO" id="GO:1900079">
    <property type="term" value="P:regulation of arginine biosynthetic process"/>
    <property type="evidence" value="ECO:0007669"/>
    <property type="project" value="UniProtKB-UniRule"/>
</dbReference>
<dbReference type="InterPro" id="IPR036390">
    <property type="entry name" value="WH_DNA-bd_sf"/>
</dbReference>
<dbReference type="UniPathway" id="UPA00068"/>
<keyword evidence="12" id="KW-1185">Reference proteome</keyword>
<dbReference type="PANTHER" id="PTHR34471:SF1">
    <property type="entry name" value="ARGININE REPRESSOR"/>
    <property type="match status" value="1"/>
</dbReference>
<keyword evidence="7" id="KW-0678">Repressor</keyword>
<keyword evidence="5 7" id="KW-0238">DNA-binding</keyword>
<dbReference type="GO" id="GO:0051259">
    <property type="term" value="P:protein complex oligomerization"/>
    <property type="evidence" value="ECO:0007669"/>
    <property type="project" value="InterPro"/>
</dbReference>
<evidence type="ECO:0000256" key="3">
    <source>
        <dbReference type="ARBA" id="ARBA00022490"/>
    </source>
</evidence>
<sequence>MKVSRQARILEIIENKNIETQEELLRELNAAGYKVTQATVSRDIKELKLIKVTGKGGRQSYATMKNIGTIFDERVATVFRESVLTVDTTAFLIVLRTLPAMAQAAALAIDAMEWTEIVGTIAGDDTIFVAVREEKDVTIIANKFRRLMKENQS</sequence>
<organism evidence="11 12">
    <name type="scientific">Eubacterium barkeri</name>
    <name type="common">Clostridium barkeri</name>
    <dbReference type="NCBI Taxonomy" id="1528"/>
    <lineage>
        <taxon>Bacteria</taxon>
        <taxon>Bacillati</taxon>
        <taxon>Bacillota</taxon>
        <taxon>Clostridia</taxon>
        <taxon>Eubacteriales</taxon>
        <taxon>Eubacteriaceae</taxon>
        <taxon>Eubacterium</taxon>
    </lineage>
</organism>
<protein>
    <recommendedName>
        <fullName evidence="7 8">Arginine repressor</fullName>
    </recommendedName>
</protein>
<dbReference type="STRING" id="1528.SAMN04488579_10258"/>
<comment type="subcellular location">
    <subcellularLocation>
        <location evidence="1 7">Cytoplasm</location>
    </subcellularLocation>
</comment>
<evidence type="ECO:0000256" key="4">
    <source>
        <dbReference type="ARBA" id="ARBA00023015"/>
    </source>
</evidence>
<keyword evidence="7" id="KW-0028">Amino-acid biosynthesis</keyword>
<dbReference type="Pfam" id="PF02863">
    <property type="entry name" value="Arg_repressor_C"/>
    <property type="match status" value="1"/>
</dbReference>
<dbReference type="GO" id="GO:0003677">
    <property type="term" value="F:DNA binding"/>
    <property type="evidence" value="ECO:0007669"/>
    <property type="project" value="UniProtKB-KW"/>
</dbReference>
<comment type="function">
    <text evidence="7">Regulates arginine biosynthesis genes.</text>
</comment>
<dbReference type="InterPro" id="IPR020900">
    <property type="entry name" value="Arg_repress_DNA-bd"/>
</dbReference>
<proteinExistence type="inferred from homology"/>
<evidence type="ECO:0000256" key="6">
    <source>
        <dbReference type="ARBA" id="ARBA00023163"/>
    </source>
</evidence>
<dbReference type="SUPFAM" id="SSF55252">
    <property type="entry name" value="C-terminal domain of arginine repressor"/>
    <property type="match status" value="1"/>
</dbReference>
<dbReference type="EMBL" id="FNOU01000002">
    <property type="protein sequence ID" value="SDX40580.1"/>
    <property type="molecule type" value="Genomic_DNA"/>
</dbReference>
<dbReference type="GO" id="GO:0006526">
    <property type="term" value="P:L-arginine biosynthetic process"/>
    <property type="evidence" value="ECO:0007669"/>
    <property type="project" value="UniProtKB-UniPathway"/>
</dbReference>
<gene>
    <name evidence="7" type="primary">argR</name>
    <name evidence="11" type="ORF">SAMN04488579_10258</name>
</gene>
<evidence type="ECO:0000256" key="1">
    <source>
        <dbReference type="ARBA" id="ARBA00004496"/>
    </source>
</evidence>
<dbReference type="AlphaFoldDB" id="A0A1H3BEZ7"/>
<evidence type="ECO:0000259" key="10">
    <source>
        <dbReference type="Pfam" id="PF02863"/>
    </source>
</evidence>
<evidence type="ECO:0000256" key="2">
    <source>
        <dbReference type="ARBA" id="ARBA00008316"/>
    </source>
</evidence>
<dbReference type="NCBIfam" id="TIGR01529">
    <property type="entry name" value="argR_whole"/>
    <property type="match status" value="1"/>
</dbReference>
<accession>A0A1H3BEZ7</accession>
<dbReference type="OrthoDB" id="9807089at2"/>
<dbReference type="PANTHER" id="PTHR34471">
    <property type="entry name" value="ARGININE REPRESSOR"/>
    <property type="match status" value="1"/>
</dbReference>
<name>A0A1H3BEZ7_EUBBA</name>